<proteinExistence type="predicted"/>
<dbReference type="AlphaFoldDB" id="A0AAV2NBC3"/>
<accession>A0AAV2NBC3</accession>
<evidence type="ECO:0000313" key="1">
    <source>
        <dbReference type="EMBL" id="CAL1677089.1"/>
    </source>
</evidence>
<organism evidence="1 2">
    <name type="scientific">Lasius platythorax</name>
    <dbReference type="NCBI Taxonomy" id="488582"/>
    <lineage>
        <taxon>Eukaryota</taxon>
        <taxon>Metazoa</taxon>
        <taxon>Ecdysozoa</taxon>
        <taxon>Arthropoda</taxon>
        <taxon>Hexapoda</taxon>
        <taxon>Insecta</taxon>
        <taxon>Pterygota</taxon>
        <taxon>Neoptera</taxon>
        <taxon>Endopterygota</taxon>
        <taxon>Hymenoptera</taxon>
        <taxon>Apocrita</taxon>
        <taxon>Aculeata</taxon>
        <taxon>Formicoidea</taxon>
        <taxon>Formicidae</taxon>
        <taxon>Formicinae</taxon>
        <taxon>Lasius</taxon>
        <taxon>Lasius</taxon>
    </lineage>
</organism>
<keyword evidence="2" id="KW-1185">Reference proteome</keyword>
<gene>
    <name evidence="1" type="ORF">LPLAT_LOCUS3153</name>
</gene>
<protein>
    <submittedName>
        <fullName evidence="1">Uncharacterized protein</fullName>
    </submittedName>
</protein>
<evidence type="ECO:0000313" key="2">
    <source>
        <dbReference type="Proteomes" id="UP001497644"/>
    </source>
</evidence>
<dbReference type="Proteomes" id="UP001497644">
    <property type="component" value="Chromosome 12"/>
</dbReference>
<sequence length="75" mass="8422">MKVGLRLITFARDRCCPCDCWPFASLGYSVDLLSVTDLVTRRLKDGLAAEDDTASDDPWLAAVRRRLIGDDYVRS</sequence>
<name>A0AAV2NBC3_9HYME</name>
<reference evidence="1" key="1">
    <citation type="submission" date="2024-04" db="EMBL/GenBank/DDBJ databases">
        <authorList>
            <consortium name="Molecular Ecology Group"/>
        </authorList>
    </citation>
    <scope>NUCLEOTIDE SEQUENCE</scope>
</reference>
<dbReference type="EMBL" id="OZ034835">
    <property type="protein sequence ID" value="CAL1677089.1"/>
    <property type="molecule type" value="Genomic_DNA"/>
</dbReference>